<dbReference type="InterPro" id="IPR052440">
    <property type="entry name" value="Trans_Reg/Chrom_Remod"/>
</dbReference>
<feature type="region of interest" description="Disordered" evidence="5">
    <location>
        <begin position="1518"/>
        <end position="1580"/>
    </location>
</feature>
<dbReference type="InterPro" id="IPR034732">
    <property type="entry name" value="EPHD"/>
</dbReference>
<feature type="region of interest" description="Disordered" evidence="5">
    <location>
        <begin position="231"/>
        <end position="270"/>
    </location>
</feature>
<feature type="compositionally biased region" description="Polar residues" evidence="5">
    <location>
        <begin position="1466"/>
        <end position="1478"/>
    </location>
</feature>
<feature type="compositionally biased region" description="Polar residues" evidence="5">
    <location>
        <begin position="156"/>
        <end position="178"/>
    </location>
</feature>
<feature type="compositionally biased region" description="Low complexity" evidence="5">
    <location>
        <begin position="309"/>
        <end position="323"/>
    </location>
</feature>
<feature type="compositionally biased region" description="Polar residues" evidence="5">
    <location>
        <begin position="1283"/>
        <end position="1293"/>
    </location>
</feature>
<reference evidence="7" key="1">
    <citation type="submission" date="2025-08" db="UniProtKB">
        <authorList>
            <consortium name="RefSeq"/>
        </authorList>
    </citation>
    <scope>IDENTIFICATION</scope>
    <source>
        <tissue evidence="7">Muscle</tissue>
    </source>
</reference>
<feature type="region of interest" description="Disordered" evidence="5">
    <location>
        <begin position="72"/>
        <end position="91"/>
    </location>
</feature>
<feature type="region of interest" description="Disordered" evidence="5">
    <location>
        <begin position="1803"/>
        <end position="1829"/>
    </location>
</feature>
<feature type="compositionally biased region" description="Polar residues" evidence="5">
    <location>
        <begin position="578"/>
        <end position="593"/>
    </location>
</feature>
<dbReference type="GO" id="GO:0006357">
    <property type="term" value="P:regulation of transcription by RNA polymerase II"/>
    <property type="evidence" value="ECO:0007669"/>
    <property type="project" value="TreeGrafter"/>
</dbReference>
<feature type="compositionally biased region" description="Basic and acidic residues" evidence="5">
    <location>
        <begin position="1599"/>
        <end position="1614"/>
    </location>
</feature>
<feature type="compositionally biased region" description="Low complexity" evidence="5">
    <location>
        <begin position="1371"/>
        <end position="1382"/>
    </location>
</feature>
<feature type="compositionally biased region" description="Polar residues" evidence="5">
    <location>
        <begin position="971"/>
        <end position="986"/>
    </location>
</feature>
<feature type="compositionally biased region" description="Basic and acidic residues" evidence="5">
    <location>
        <begin position="738"/>
        <end position="749"/>
    </location>
</feature>
<feature type="compositionally biased region" description="Polar residues" evidence="5">
    <location>
        <begin position="350"/>
        <end position="361"/>
    </location>
</feature>
<feature type="compositionally biased region" description="Polar residues" evidence="5">
    <location>
        <begin position="252"/>
        <end position="270"/>
    </location>
</feature>
<feature type="region of interest" description="Disordered" evidence="5">
    <location>
        <begin position="1240"/>
        <end position="1270"/>
    </location>
</feature>
<gene>
    <name evidence="7" type="primary">LOC109079991</name>
</gene>
<dbReference type="PANTHER" id="PTHR14955">
    <property type="entry name" value="RETINOIC ACID INDUCED 1/TRANSCRIPTION FACTOR 20"/>
    <property type="match status" value="1"/>
</dbReference>
<keyword evidence="4" id="KW-0862">Zinc</keyword>
<dbReference type="PANTHER" id="PTHR14955:SF6">
    <property type="entry name" value="RETINOIC ACID-INDUCED PROTEIN 1"/>
    <property type="match status" value="1"/>
</dbReference>
<feature type="compositionally biased region" description="Basic and acidic residues" evidence="5">
    <location>
        <begin position="438"/>
        <end position="451"/>
    </location>
</feature>
<keyword evidence="2" id="KW-0479">Metal-binding</keyword>
<dbReference type="PROSITE" id="PS51805">
    <property type="entry name" value="EPHD"/>
    <property type="match status" value="1"/>
</dbReference>
<feature type="region of interest" description="Disordered" evidence="5">
    <location>
        <begin position="1283"/>
        <end position="1495"/>
    </location>
</feature>
<feature type="compositionally biased region" description="Low complexity" evidence="5">
    <location>
        <begin position="196"/>
        <end position="208"/>
    </location>
</feature>
<dbReference type="InterPro" id="IPR001965">
    <property type="entry name" value="Znf_PHD"/>
</dbReference>
<feature type="region of interest" description="Disordered" evidence="5">
    <location>
        <begin position="727"/>
        <end position="792"/>
    </location>
</feature>
<feature type="region of interest" description="Disordered" evidence="5">
    <location>
        <begin position="304"/>
        <end position="388"/>
    </location>
</feature>
<feature type="domain" description="PHD-type" evidence="6">
    <location>
        <begin position="1840"/>
        <end position="1960"/>
    </location>
</feature>
<accession>A0A9Q9W4R3</accession>
<feature type="region of interest" description="Disordered" evidence="5">
    <location>
        <begin position="156"/>
        <end position="210"/>
    </location>
</feature>
<feature type="compositionally biased region" description="Polar residues" evidence="5">
    <location>
        <begin position="368"/>
        <end position="383"/>
    </location>
</feature>
<dbReference type="KEGG" id="ccar:109079991"/>
<evidence type="ECO:0000256" key="2">
    <source>
        <dbReference type="ARBA" id="ARBA00022723"/>
    </source>
</evidence>
<evidence type="ECO:0000256" key="5">
    <source>
        <dbReference type="SAM" id="MobiDB-lite"/>
    </source>
</evidence>
<evidence type="ECO:0000256" key="1">
    <source>
        <dbReference type="ARBA" id="ARBA00022553"/>
    </source>
</evidence>
<feature type="compositionally biased region" description="Low complexity" evidence="5">
    <location>
        <begin position="18"/>
        <end position="28"/>
    </location>
</feature>
<dbReference type="SMART" id="SM00249">
    <property type="entry name" value="PHD"/>
    <property type="match status" value="1"/>
</dbReference>
<feature type="region of interest" description="Disordered" evidence="5">
    <location>
        <begin position="431"/>
        <end position="469"/>
    </location>
</feature>
<feature type="compositionally biased region" description="Polar residues" evidence="5">
    <location>
        <begin position="231"/>
        <end position="243"/>
    </location>
</feature>
<name>A0A9Q9W4R3_CYPCA</name>
<feature type="compositionally biased region" description="Basic residues" evidence="5">
    <location>
        <begin position="941"/>
        <end position="954"/>
    </location>
</feature>
<keyword evidence="3" id="KW-0863">Zinc-finger</keyword>
<evidence type="ECO:0000256" key="3">
    <source>
        <dbReference type="ARBA" id="ARBA00022771"/>
    </source>
</evidence>
<feature type="compositionally biased region" description="Pro residues" evidence="5">
    <location>
        <begin position="1036"/>
        <end position="1051"/>
    </location>
</feature>
<feature type="region of interest" description="Disordered" evidence="5">
    <location>
        <begin position="877"/>
        <end position="1164"/>
    </location>
</feature>
<dbReference type="GO" id="GO:0032922">
    <property type="term" value="P:circadian regulation of gene expression"/>
    <property type="evidence" value="ECO:0007669"/>
    <property type="project" value="TreeGrafter"/>
</dbReference>
<dbReference type="Proteomes" id="UP001155660">
    <property type="component" value="Chromosome B3"/>
</dbReference>
<keyword evidence="1" id="KW-0597">Phosphoprotein</keyword>
<protein>
    <submittedName>
        <fullName evidence="7">Retinoic acid-induced protein 1</fullName>
    </submittedName>
</protein>
<dbReference type="GO" id="GO:0008270">
    <property type="term" value="F:zinc ion binding"/>
    <property type="evidence" value="ECO:0007669"/>
    <property type="project" value="UniProtKB-KW"/>
</dbReference>
<dbReference type="RefSeq" id="XP_042576794.1">
    <property type="nucleotide sequence ID" value="XM_042720860.1"/>
</dbReference>
<proteinExistence type="predicted"/>
<evidence type="ECO:0000313" key="7">
    <source>
        <dbReference type="RefSeq" id="XP_042576794.1"/>
    </source>
</evidence>
<organism evidence="7">
    <name type="scientific">Cyprinus carpio</name>
    <name type="common">Common carp</name>
    <dbReference type="NCBI Taxonomy" id="7962"/>
    <lineage>
        <taxon>Eukaryota</taxon>
        <taxon>Metazoa</taxon>
        <taxon>Chordata</taxon>
        <taxon>Craniata</taxon>
        <taxon>Vertebrata</taxon>
        <taxon>Euteleostomi</taxon>
        <taxon>Actinopterygii</taxon>
        <taxon>Neopterygii</taxon>
        <taxon>Teleostei</taxon>
        <taxon>Ostariophysi</taxon>
        <taxon>Cypriniformes</taxon>
        <taxon>Cyprinidae</taxon>
        <taxon>Cyprininae</taxon>
        <taxon>Cyprinus</taxon>
    </lineage>
</organism>
<feature type="compositionally biased region" description="Polar residues" evidence="5">
    <location>
        <begin position="1417"/>
        <end position="1434"/>
    </location>
</feature>
<feature type="region of interest" description="Disordered" evidence="5">
    <location>
        <begin position="1"/>
        <end position="43"/>
    </location>
</feature>
<feature type="compositionally biased region" description="Basic and acidic residues" evidence="5">
    <location>
        <begin position="1333"/>
        <end position="1345"/>
    </location>
</feature>
<dbReference type="GO" id="GO:0005634">
    <property type="term" value="C:nucleus"/>
    <property type="evidence" value="ECO:0007669"/>
    <property type="project" value="TreeGrafter"/>
</dbReference>
<feature type="compositionally biased region" description="Low complexity" evidence="5">
    <location>
        <begin position="1052"/>
        <end position="1070"/>
    </location>
</feature>
<dbReference type="GeneID" id="109079991"/>
<dbReference type="OrthoDB" id="10029243at2759"/>
<feature type="region of interest" description="Disordered" evidence="5">
    <location>
        <begin position="558"/>
        <end position="602"/>
    </location>
</feature>
<evidence type="ECO:0000256" key="4">
    <source>
        <dbReference type="ARBA" id="ARBA00022833"/>
    </source>
</evidence>
<dbReference type="SMR" id="A0A9Q9W4R3"/>
<feature type="region of interest" description="Disordered" evidence="5">
    <location>
        <begin position="1594"/>
        <end position="1621"/>
    </location>
</feature>
<dbReference type="Pfam" id="PF13771">
    <property type="entry name" value="zf-HC5HC2H"/>
    <property type="match status" value="1"/>
</dbReference>
<sequence length="1967" mass="217360">MQSFRERSGFHGNQHCYQQEPQELSQLESYRHHHSQSRQGYEPHSLAAAGMSTAGAGSKDCYGQQTYPIYTSTSGTQTKKPYRGAKTPNQHLQAGYSNHMGTGYTAQYMNEGHLQQKWDESPQMTQFEQDMVGRLESGVSGSSQYLEQNMLAISQSQCHLPSQSSAPTYTSPHQQGLPSNPAPSTLMYPQGHLNFPQHSQHPSSSSSSYMEKCNAIPHSYKSYGIPTNAQYGRQLGNHSSLKQSGYRPPNNYGYQQTPSRSGFEQGSLQGMSGTQENLQKFQHYNQPQQNYCITDISVRSPEQYYQTCSPSSSHSPARSVGRSPSYNSTPSPLMPNPDSFQYGQPPINPGASSSTGLQDQNMLMPPHTHSSPSVNHQSQSYSGSMKERFSEKLLSNPSLWSLNALTSQVENISNNVQQLLLSEALIANKKTSKRNHPKKGEDYRGQLKGMEESSCPDNQHGPPPSDAYTISRSMTAELQEGGYSSSTEDQMERSYYYFGQEKGQTQTQTHSRLSLDTVSTCSLNSADDVSVRSGDSVRSLQSVASEDNLNCDPRVQKVLTGEEPNSSLRCIRDERSPISVTAPSPMKQESNSPPDIKHSESTLKDNFEESAWTERMADEEEIGQRKLSAEHECKAEIAEKQEKWLEDEKSPSLFHKINKAVLEEGYSYETEENIYQGLENKFDSEKENSSEMDCFSELNHKCNEGTEIKSENFKSEPLTNAEMLVKTSSSNSGTDLYLPEKEENSKSEDSIENLTCTEGPVDTLEDQPSVLSHNSTEVRDEKESLTTSEEVVNNRARPQESFAEVCSTLEEMGNMPQVNTETAECFAQDTQHRGNERRSAICDIAPQPHTGKSGFSALNEKTTPLAVARDHHIDRSDAKVLEPDSPQLPGKSILHSAPSWADTPPSPKKGDEDMELGISCPSAVTPSAKPEPMAPSAHTRMFGRKHARGRRRLMHSSVGIRRQLSVEGDSASAQNPSMPSSKSTLIPDQIETAHQDIISQTPKLVTESLPSRMCTRSHGSQSSPKVCPQQRKKPGPKPGPKPGVKPGPKPGPKSNLKLGPKPSPKSISKPGPKPGLKPDVMPSVKPGPKPSLKCTGPTENAKPGPKSPLKPGTKPGPKSVSKLGSNPAALAREILVPKPSKTTAESKTIEGSVPKGPGRPRGITSKIKSIKRDENVQITKDHTKDTHCTHELILQDVTTALTLDTLVGVVDTIKDETVGSTLESTLDSSCVKSLARNQKSMVLRSRKQTREKLTEVKEQEIDKSTEKPSAIFIHSQIQDATVDQSCKTESSNLELPKQKDNSTDSLQQPNEEVVCLKTKSSLPSSETKKRKKDVQESEVKTKEPPSDTVTGVCNAKGKRKRGQHLQTESESTTVTTDNPPTDDVSDMSSVPPQCPTKTKYLPPRKGRGLKYEAMVQKITSPGSKKQPVNIQQDTVPEESTFKPVPQVSEQKEMMNTPEVTHEVGESTISTQETQNIGIQTPRKKRRKWATVESSDAPDVALEAGSLVINTPRLAKQRAIKNNHEMHLKQRKRRRKGTEPPESIPIVEQQEPIQTDILPSPPPTFSLPETGEQTQYEEPPTELCLPLIKPKRGRRPSLKIKQEELSSQIEDDKVKEKKKPGPKKKVMNVLKVVVKRPNIKTKCSNDLCPTVKGTLSDLYSAMSNNKCSFRPYVHIDSSLEPASLCTIINRPEEEQILSQARKKCAAKMKNLVTVTKAVSNSSVMLQGPLVNKSLNDRCLTCCLCGKPANYRELGDLCGPYYPEDCIPRKMLSSTHRNDFRQNSNCANETEVSCITEQMNSQGACEKDADQEGASEGHSGHPRRGKRAIREQIRIRPTLRMRFKRLLLLQRRLSGTSPSAGEEGSATALHRLQTEAEAKEHWAHEACAVWTTGIILVEGKLFGLMEAVQKAAHAKCSRCQGEGASICCSWKSCTQRYHYVCAKEMGCTFQEETFSIRCPKHKSMKYPGA</sequence>
<feature type="compositionally biased region" description="Basic and acidic residues" evidence="5">
    <location>
        <begin position="1248"/>
        <end position="1266"/>
    </location>
</feature>
<evidence type="ECO:0000259" key="6">
    <source>
        <dbReference type="PROSITE" id="PS51805"/>
    </source>
</evidence>